<dbReference type="EMBL" id="CP072648">
    <property type="protein sequence ID" value="QUW02424.1"/>
    <property type="molecule type" value="Genomic_DNA"/>
</dbReference>
<keyword evidence="1" id="KW-0812">Transmembrane</keyword>
<gene>
    <name evidence="2" type="ORF">J8C06_08680</name>
</gene>
<organism evidence="2 3">
    <name type="scientific">Chloracidobacterium validum</name>
    <dbReference type="NCBI Taxonomy" id="2821543"/>
    <lineage>
        <taxon>Bacteria</taxon>
        <taxon>Pseudomonadati</taxon>
        <taxon>Acidobacteriota</taxon>
        <taxon>Terriglobia</taxon>
        <taxon>Terriglobales</taxon>
        <taxon>Acidobacteriaceae</taxon>
        <taxon>Chloracidobacterium</taxon>
    </lineage>
</organism>
<keyword evidence="3" id="KW-1185">Reference proteome</keyword>
<evidence type="ECO:0000313" key="2">
    <source>
        <dbReference type="EMBL" id="QUW02424.1"/>
    </source>
</evidence>
<sequence length="236" mass="25998">MKTRAVTHTVRRIRRQRARQSGVTLIELILALMILFVGMFGALAFMSIALTSSLNANKLLLARNLAEETLNQIVMIREMNAFGGIPSPENRNGNTFRRLSNRPDSDGIFPLAFQPVYNSPGSDMIRATGDTAEVGSGLDPRYESFSIRVLVRTSDATVPNLGNPTGPPLPICFDREYDNEYDLGNTGNCPEEGIGDTVKRVVVQVRYPFTRANGSALRTVQIMTLLTQPPSQIRGI</sequence>
<keyword evidence="1" id="KW-1133">Transmembrane helix</keyword>
<evidence type="ECO:0000313" key="3">
    <source>
        <dbReference type="Proteomes" id="UP000676506"/>
    </source>
</evidence>
<proteinExistence type="predicted"/>
<accession>A0ABX8B630</accession>
<feature type="transmembrane region" description="Helical" evidence="1">
    <location>
        <begin position="21"/>
        <end position="50"/>
    </location>
</feature>
<dbReference type="InterPro" id="IPR012902">
    <property type="entry name" value="N_methyl_site"/>
</dbReference>
<name>A0ABX8B630_9BACT</name>
<dbReference type="Pfam" id="PF07963">
    <property type="entry name" value="N_methyl"/>
    <property type="match status" value="1"/>
</dbReference>
<dbReference type="Proteomes" id="UP000676506">
    <property type="component" value="Chromosome 1"/>
</dbReference>
<dbReference type="RefSeq" id="WP_211428314.1">
    <property type="nucleotide sequence ID" value="NZ_CP072648.1"/>
</dbReference>
<evidence type="ECO:0000256" key="1">
    <source>
        <dbReference type="SAM" id="Phobius"/>
    </source>
</evidence>
<keyword evidence="1" id="KW-0472">Membrane</keyword>
<reference evidence="2 3" key="1">
    <citation type="submission" date="2021-03" db="EMBL/GenBank/DDBJ databases">
        <title>Genomic and phenotypic characterization of Chloracidobacterium isolates provides evidence for multiple species.</title>
        <authorList>
            <person name="Saini M.K."/>
            <person name="Costas A.M.G."/>
            <person name="Tank M."/>
            <person name="Bryant D.A."/>
        </authorList>
    </citation>
    <scope>NUCLEOTIDE SEQUENCE [LARGE SCALE GENOMIC DNA]</scope>
    <source>
        <strain evidence="2 3">BV2-C</strain>
    </source>
</reference>
<protein>
    <submittedName>
        <fullName evidence="2">Prepilin-type N-terminal cleavage/methylation domain-containing protein</fullName>
    </submittedName>
</protein>